<reference evidence="2" key="1">
    <citation type="journal article" date="2020" name="Fungal Divers.">
        <title>Resolving the Mortierellaceae phylogeny through synthesis of multi-gene phylogenetics and phylogenomics.</title>
        <authorList>
            <person name="Vandepol N."/>
            <person name="Liber J."/>
            <person name="Desiro A."/>
            <person name="Na H."/>
            <person name="Kennedy M."/>
            <person name="Barry K."/>
            <person name="Grigoriev I.V."/>
            <person name="Miller A.N."/>
            <person name="O'Donnell K."/>
            <person name="Stajich J.E."/>
            <person name="Bonito G."/>
        </authorList>
    </citation>
    <scope>NUCLEOTIDE SEQUENCE</scope>
    <source>
        <strain evidence="2">CK1249</strain>
    </source>
</reference>
<comment type="caution">
    <text evidence="2">The sequence shown here is derived from an EMBL/GenBank/DDBJ whole genome shotgun (WGS) entry which is preliminary data.</text>
</comment>
<dbReference type="AlphaFoldDB" id="A0A9P6IYR1"/>
<evidence type="ECO:0000256" key="1">
    <source>
        <dbReference type="SAM" id="MobiDB-lite"/>
    </source>
</evidence>
<dbReference type="PANTHER" id="PTHR12901">
    <property type="entry name" value="SPERM PROTEIN HOMOLOG"/>
    <property type="match status" value="1"/>
</dbReference>
<feature type="compositionally biased region" description="Pro residues" evidence="1">
    <location>
        <begin position="194"/>
        <end position="203"/>
    </location>
</feature>
<dbReference type="PANTHER" id="PTHR12901:SF10">
    <property type="entry name" value="COENZYME Q-BINDING PROTEIN COQ10, MITOCHONDRIAL"/>
    <property type="match status" value="1"/>
</dbReference>
<protein>
    <recommendedName>
        <fullName evidence="4">Coenzyme Q-binding protein COQ10 START domain-containing protein</fullName>
    </recommendedName>
</protein>
<evidence type="ECO:0000313" key="3">
    <source>
        <dbReference type="Proteomes" id="UP000738359"/>
    </source>
</evidence>
<dbReference type="GO" id="GO:0045333">
    <property type="term" value="P:cellular respiration"/>
    <property type="evidence" value="ECO:0007669"/>
    <property type="project" value="InterPro"/>
</dbReference>
<dbReference type="EMBL" id="JAAAHY010000986">
    <property type="protein sequence ID" value="KAF9954188.1"/>
    <property type="molecule type" value="Genomic_DNA"/>
</dbReference>
<dbReference type="InterPro" id="IPR023393">
    <property type="entry name" value="START-like_dom_sf"/>
</dbReference>
<dbReference type="Proteomes" id="UP000738359">
    <property type="component" value="Unassembled WGS sequence"/>
</dbReference>
<dbReference type="GO" id="GO:0048039">
    <property type="term" value="F:ubiquinone binding"/>
    <property type="evidence" value="ECO:0007669"/>
    <property type="project" value="InterPro"/>
</dbReference>
<gene>
    <name evidence="2" type="ORF">BGZ70_010636</name>
</gene>
<name>A0A9P6IYR1_MORAP</name>
<organism evidence="2 3">
    <name type="scientific">Mortierella alpina</name>
    <name type="common">Oleaginous fungus</name>
    <name type="synonym">Mortierella renispora</name>
    <dbReference type="NCBI Taxonomy" id="64518"/>
    <lineage>
        <taxon>Eukaryota</taxon>
        <taxon>Fungi</taxon>
        <taxon>Fungi incertae sedis</taxon>
        <taxon>Mucoromycota</taxon>
        <taxon>Mortierellomycotina</taxon>
        <taxon>Mortierellomycetes</taxon>
        <taxon>Mortierellales</taxon>
        <taxon>Mortierellaceae</taxon>
        <taxon>Mortierella</taxon>
    </lineage>
</organism>
<sequence length="271" mass="29902">MSAPVRSGVKRKSGELEQALGSASGENHGETTTRHGELGIGFNSLQERYVSTVTCQEPWMVRAVSYDSKLFKELSTTWKFTPNVPKTTTLEATMDHEVQEHQLLSKPTEEAETGAGRDSVVVTPYSKPTPKVQEPIIPQPVHFQTAASVFGAAAVPRTIATSTKTPLKPADPIPKASFSALTQEQLQQIEQQHPPRPLPPPPKQTILRTASRSNLTTMNPSDFPSVWVDFDIQFEFASPVHATMSSLFFDQVSREMLAAFVKRAEVLYGKR</sequence>
<feature type="region of interest" description="Disordered" evidence="1">
    <location>
        <begin position="1"/>
        <end position="34"/>
    </location>
</feature>
<dbReference type="OrthoDB" id="292693at2759"/>
<evidence type="ECO:0008006" key="4">
    <source>
        <dbReference type="Google" id="ProtNLM"/>
    </source>
</evidence>
<proteinExistence type="predicted"/>
<accession>A0A9P6IYR1</accession>
<dbReference type="GO" id="GO:0005739">
    <property type="term" value="C:mitochondrion"/>
    <property type="evidence" value="ECO:0007669"/>
    <property type="project" value="TreeGrafter"/>
</dbReference>
<evidence type="ECO:0000313" key="2">
    <source>
        <dbReference type="EMBL" id="KAF9954188.1"/>
    </source>
</evidence>
<keyword evidence="3" id="KW-1185">Reference proteome</keyword>
<feature type="compositionally biased region" description="Low complexity" evidence="1">
    <location>
        <begin position="183"/>
        <end position="192"/>
    </location>
</feature>
<dbReference type="InterPro" id="IPR044996">
    <property type="entry name" value="COQ10-like"/>
</dbReference>
<dbReference type="Gene3D" id="3.30.530.20">
    <property type="match status" value="2"/>
</dbReference>
<feature type="region of interest" description="Disordered" evidence="1">
    <location>
        <begin position="182"/>
        <end position="203"/>
    </location>
</feature>